<evidence type="ECO:0000256" key="2">
    <source>
        <dbReference type="SAM" id="SignalP"/>
    </source>
</evidence>
<name>A0A836KFQ4_LEIEN</name>
<sequence length="368" mass="40118">MVSPSTLQLAPPPRHQRRCLLATTALLLSLLLASPLTLAVTPARGKSIRPLHRVGYEHLDCSACITVAGTLFRRLNQTLSDKSSTYLISHRFSKEKQVRWRRYRNSELLVTDVMDDICTSYKNDLRLLRMHPKSKVRLYHQQSFGDARIAIRHALREDEVYPVDADPAAWTEKQDGSLYPIATLYSPRDADRLHGSQSLSVATAMCALLVEEFEEEIEELVKTARSQAEMEYSLCGMALPLSKAGPTLDGDATESEASSIPLIASVCADVEVLRAAARRDQQRWEQYQRRAAKRKADAARMRGLSTAATAASESAEHGAAHGEAAADVANGAGAAPGEHADSTAGEALDSSFVEANANAVDGHADLDL</sequence>
<reference evidence="4 5" key="1">
    <citation type="submission" date="2021-02" db="EMBL/GenBank/DDBJ databases">
        <title>Leishmania (Mundinia) enrietti genome sequencing and assembly.</title>
        <authorList>
            <person name="Almutairi H."/>
            <person name="Gatherer D."/>
        </authorList>
    </citation>
    <scope>NUCLEOTIDE SEQUENCE [LARGE SCALE GENOMIC DNA]</scope>
    <source>
        <strain evidence="4">CUR178</strain>
    </source>
</reference>
<protein>
    <recommendedName>
        <fullName evidence="3">DUF3456 domain-containing protein</fullName>
    </recommendedName>
</protein>
<proteinExistence type="predicted"/>
<dbReference type="Proteomes" id="UP000674179">
    <property type="component" value="Chromosome 32"/>
</dbReference>
<feature type="signal peptide" evidence="2">
    <location>
        <begin position="1"/>
        <end position="39"/>
    </location>
</feature>
<feature type="region of interest" description="Disordered" evidence="1">
    <location>
        <begin position="303"/>
        <end position="349"/>
    </location>
</feature>
<evidence type="ECO:0000259" key="3">
    <source>
        <dbReference type="Pfam" id="PF11938"/>
    </source>
</evidence>
<dbReference type="RefSeq" id="XP_067690192.1">
    <property type="nucleotide sequence ID" value="XM_067834089.1"/>
</dbReference>
<keyword evidence="2" id="KW-0732">Signal</keyword>
<dbReference type="KEGG" id="lenr:94169599"/>
<gene>
    <name evidence="4" type="ORF">CUR178_02329</name>
</gene>
<comment type="caution">
    <text evidence="4">The sequence shown here is derived from an EMBL/GenBank/DDBJ whole genome shotgun (WGS) entry which is preliminary data.</text>
</comment>
<dbReference type="AlphaFoldDB" id="A0A836KFQ4"/>
<evidence type="ECO:0000313" key="4">
    <source>
        <dbReference type="EMBL" id="KAG5471022.1"/>
    </source>
</evidence>
<dbReference type="OrthoDB" id="249838at2759"/>
<dbReference type="GeneID" id="94169599"/>
<feature type="compositionally biased region" description="Low complexity" evidence="1">
    <location>
        <begin position="303"/>
        <end position="313"/>
    </location>
</feature>
<feature type="chain" id="PRO_5032809857" description="DUF3456 domain-containing protein" evidence="2">
    <location>
        <begin position="40"/>
        <end position="368"/>
    </location>
</feature>
<dbReference type="Pfam" id="PF11938">
    <property type="entry name" value="DUF3456"/>
    <property type="match status" value="1"/>
</dbReference>
<dbReference type="EMBL" id="JAFHKP010000032">
    <property type="protein sequence ID" value="KAG5471022.1"/>
    <property type="molecule type" value="Genomic_DNA"/>
</dbReference>
<evidence type="ECO:0000313" key="5">
    <source>
        <dbReference type="Proteomes" id="UP000674179"/>
    </source>
</evidence>
<accession>A0A836KFQ4</accession>
<feature type="domain" description="DUF3456" evidence="3">
    <location>
        <begin position="60"/>
        <end position="236"/>
    </location>
</feature>
<feature type="compositionally biased region" description="Low complexity" evidence="1">
    <location>
        <begin position="321"/>
        <end position="335"/>
    </location>
</feature>
<dbReference type="InterPro" id="IPR021852">
    <property type="entry name" value="DUF3456"/>
</dbReference>
<organism evidence="4 5">
    <name type="scientific">Leishmania enriettii</name>
    <dbReference type="NCBI Taxonomy" id="5663"/>
    <lineage>
        <taxon>Eukaryota</taxon>
        <taxon>Discoba</taxon>
        <taxon>Euglenozoa</taxon>
        <taxon>Kinetoplastea</taxon>
        <taxon>Metakinetoplastina</taxon>
        <taxon>Trypanosomatida</taxon>
        <taxon>Trypanosomatidae</taxon>
        <taxon>Leishmaniinae</taxon>
        <taxon>Leishmania</taxon>
    </lineage>
</organism>
<keyword evidence="5" id="KW-1185">Reference proteome</keyword>
<evidence type="ECO:0000256" key="1">
    <source>
        <dbReference type="SAM" id="MobiDB-lite"/>
    </source>
</evidence>